<dbReference type="InterPro" id="IPR036259">
    <property type="entry name" value="MFS_trans_sf"/>
</dbReference>
<evidence type="ECO:0000256" key="5">
    <source>
        <dbReference type="SAM" id="Phobius"/>
    </source>
</evidence>
<reference evidence="7" key="1">
    <citation type="submission" date="2018-01" db="EMBL/GenBank/DDBJ databases">
        <title>Complete sequence of p30860-tetA.</title>
        <authorList>
            <person name="Zhou D."/>
        </authorList>
    </citation>
    <scope>NUCLEOTIDE SEQUENCE</scope>
    <source>
        <strain evidence="7">30860</strain>
        <plasmid evidence="7">p30860-tetA</plasmid>
    </source>
</reference>
<dbReference type="InterPro" id="IPR052524">
    <property type="entry name" value="MFS_Cyanate_Porter"/>
</dbReference>
<keyword evidence="3 5" id="KW-1133">Transmembrane helix</keyword>
<evidence type="ECO:0000256" key="2">
    <source>
        <dbReference type="ARBA" id="ARBA00022692"/>
    </source>
</evidence>
<dbReference type="AlphaFoldDB" id="A0A2S1JHE1"/>
<geneLocation type="plasmid" evidence="7">
    <name>p30860-tetA</name>
</geneLocation>
<proteinExistence type="predicted"/>
<dbReference type="PANTHER" id="PTHR23523">
    <property type="match status" value="1"/>
</dbReference>
<dbReference type="PANTHER" id="PTHR23523:SF1">
    <property type="entry name" value="CYANATE TRANSPORT PROTEIN CYNX"/>
    <property type="match status" value="1"/>
</dbReference>
<keyword evidence="1" id="KW-1003">Cell membrane</keyword>
<keyword evidence="7" id="KW-0614">Plasmid</keyword>
<evidence type="ECO:0000259" key="6">
    <source>
        <dbReference type="PROSITE" id="PS50850"/>
    </source>
</evidence>
<evidence type="ECO:0000256" key="1">
    <source>
        <dbReference type="ARBA" id="ARBA00022475"/>
    </source>
</evidence>
<organism evidence="7">
    <name type="scientific">Enterobacter cloacae</name>
    <dbReference type="NCBI Taxonomy" id="550"/>
    <lineage>
        <taxon>Bacteria</taxon>
        <taxon>Pseudomonadati</taxon>
        <taxon>Pseudomonadota</taxon>
        <taxon>Gammaproteobacteria</taxon>
        <taxon>Enterobacterales</taxon>
        <taxon>Enterobacteriaceae</taxon>
        <taxon>Enterobacter</taxon>
        <taxon>Enterobacter cloacae complex</taxon>
    </lineage>
</organism>
<accession>A0A2S1JHE1</accession>
<keyword evidence="2 5" id="KW-0812">Transmembrane</keyword>
<keyword evidence="4 5" id="KW-0472">Membrane</keyword>
<feature type="transmembrane region" description="Helical" evidence="5">
    <location>
        <begin position="64"/>
        <end position="82"/>
    </location>
</feature>
<protein>
    <submittedName>
        <fullName evidence="7">Cyanate transport protein CynX</fullName>
    </submittedName>
</protein>
<dbReference type="InterPro" id="IPR020846">
    <property type="entry name" value="MFS_dom"/>
</dbReference>
<dbReference type="SUPFAM" id="SSF103473">
    <property type="entry name" value="MFS general substrate transporter"/>
    <property type="match status" value="1"/>
</dbReference>
<feature type="domain" description="Major facilitator superfamily (MFS) profile" evidence="6">
    <location>
        <begin position="1"/>
        <end position="91"/>
    </location>
</feature>
<dbReference type="Gene3D" id="1.20.1250.20">
    <property type="entry name" value="MFS general substrate transporter like domains"/>
    <property type="match status" value="1"/>
</dbReference>
<name>A0A2S1JHE1_ENTCL</name>
<feature type="transmembrane region" description="Helical" evidence="5">
    <location>
        <begin position="35"/>
        <end position="55"/>
    </location>
</feature>
<evidence type="ECO:0000256" key="4">
    <source>
        <dbReference type="ARBA" id="ARBA00023136"/>
    </source>
</evidence>
<sequence>MLVLIGLNMRPLLTSIGPLLPQLRAASGMSFTVASLLTALPMVAMGGLALAGGWITRHIRERDSVAVGLLMIIIGALMRELAPHSVVLLTK</sequence>
<dbReference type="EMBL" id="MG764554">
    <property type="protein sequence ID" value="AWF77807.1"/>
    <property type="molecule type" value="Genomic_DNA"/>
</dbReference>
<evidence type="ECO:0000313" key="7">
    <source>
        <dbReference type="EMBL" id="AWF77807.1"/>
    </source>
</evidence>
<dbReference type="GO" id="GO:0022857">
    <property type="term" value="F:transmembrane transporter activity"/>
    <property type="evidence" value="ECO:0007669"/>
    <property type="project" value="InterPro"/>
</dbReference>
<evidence type="ECO:0000256" key="3">
    <source>
        <dbReference type="ARBA" id="ARBA00022989"/>
    </source>
</evidence>
<dbReference type="PROSITE" id="PS50850">
    <property type="entry name" value="MFS"/>
    <property type="match status" value="1"/>
</dbReference>